<dbReference type="EMBL" id="CAJOAY010002336">
    <property type="protein sequence ID" value="CAF3943895.1"/>
    <property type="molecule type" value="Genomic_DNA"/>
</dbReference>
<comment type="caution">
    <text evidence="3">The sequence shown here is derived from an EMBL/GenBank/DDBJ whole genome shotgun (WGS) entry which is preliminary data.</text>
</comment>
<gene>
    <name evidence="2" type="ORF">KXQ929_LOCUS18160</name>
    <name evidence="3" type="ORF">OKA104_LOCUS26544</name>
</gene>
<evidence type="ECO:0000313" key="2">
    <source>
        <dbReference type="EMBL" id="CAF3819781.1"/>
    </source>
</evidence>
<evidence type="ECO:0000313" key="3">
    <source>
        <dbReference type="EMBL" id="CAF3943895.1"/>
    </source>
</evidence>
<dbReference type="Proteomes" id="UP000663868">
    <property type="component" value="Unassembled WGS sequence"/>
</dbReference>
<name>A0A819K6P2_9BILA</name>
<dbReference type="AlphaFoldDB" id="A0A819K6P2"/>
<proteinExistence type="predicted"/>
<reference evidence="3" key="1">
    <citation type="submission" date="2021-02" db="EMBL/GenBank/DDBJ databases">
        <authorList>
            <person name="Nowell W R."/>
        </authorList>
    </citation>
    <scope>NUCLEOTIDE SEQUENCE</scope>
</reference>
<feature type="region of interest" description="Disordered" evidence="1">
    <location>
        <begin position="1"/>
        <end position="64"/>
    </location>
</feature>
<accession>A0A819K6P2</accession>
<dbReference type="EMBL" id="CAJOBB010001171">
    <property type="protein sequence ID" value="CAF3819781.1"/>
    <property type="molecule type" value="Genomic_DNA"/>
</dbReference>
<sequence length="101" mass="11459">MASTKHTKRILNHGSKIITSASNKRARPKSESDTKTQNTDDDSQDEFLQQTTTDQSGKKDKRPKLLRPNAFLSFRITNQQVRLLRITIKRSILAVSAHALK</sequence>
<evidence type="ECO:0000313" key="4">
    <source>
        <dbReference type="Proteomes" id="UP000663881"/>
    </source>
</evidence>
<evidence type="ECO:0000256" key="1">
    <source>
        <dbReference type="SAM" id="MobiDB-lite"/>
    </source>
</evidence>
<protein>
    <submittedName>
        <fullName evidence="3">Uncharacterized protein</fullName>
    </submittedName>
</protein>
<feature type="compositionally biased region" description="Basic residues" evidence="1">
    <location>
        <begin position="1"/>
        <end position="11"/>
    </location>
</feature>
<organism evidence="3 4">
    <name type="scientific">Adineta steineri</name>
    <dbReference type="NCBI Taxonomy" id="433720"/>
    <lineage>
        <taxon>Eukaryota</taxon>
        <taxon>Metazoa</taxon>
        <taxon>Spiralia</taxon>
        <taxon>Gnathifera</taxon>
        <taxon>Rotifera</taxon>
        <taxon>Eurotatoria</taxon>
        <taxon>Bdelloidea</taxon>
        <taxon>Adinetida</taxon>
        <taxon>Adinetidae</taxon>
        <taxon>Adineta</taxon>
    </lineage>
</organism>
<feature type="compositionally biased region" description="Polar residues" evidence="1">
    <location>
        <begin position="46"/>
        <end position="55"/>
    </location>
</feature>
<dbReference type="Proteomes" id="UP000663881">
    <property type="component" value="Unassembled WGS sequence"/>
</dbReference>